<evidence type="ECO:0000256" key="1">
    <source>
        <dbReference type="SAM" id="Phobius"/>
    </source>
</evidence>
<keyword evidence="1" id="KW-0472">Membrane</keyword>
<dbReference type="EMBL" id="JACXVP010000009">
    <property type="protein sequence ID" value="KAG5583878.1"/>
    <property type="molecule type" value="Genomic_DNA"/>
</dbReference>
<keyword evidence="1" id="KW-1133">Transmembrane helix</keyword>
<accession>A0A9J5X9C9</accession>
<reference evidence="2 3" key="1">
    <citation type="submission" date="2020-09" db="EMBL/GenBank/DDBJ databases">
        <title>De no assembly of potato wild relative species, Solanum commersonii.</title>
        <authorList>
            <person name="Cho K."/>
        </authorList>
    </citation>
    <scope>NUCLEOTIDE SEQUENCE [LARGE SCALE GENOMIC DNA]</scope>
    <source>
        <strain evidence="2">LZ3.2</strain>
        <tissue evidence="2">Leaf</tissue>
    </source>
</reference>
<dbReference type="AlphaFoldDB" id="A0A9J5X9C9"/>
<protein>
    <submittedName>
        <fullName evidence="2">Uncharacterized protein</fullName>
    </submittedName>
</protein>
<keyword evidence="3" id="KW-1185">Reference proteome</keyword>
<dbReference type="Proteomes" id="UP000824120">
    <property type="component" value="Chromosome 9"/>
</dbReference>
<proteinExistence type="predicted"/>
<evidence type="ECO:0000313" key="2">
    <source>
        <dbReference type="EMBL" id="KAG5583878.1"/>
    </source>
</evidence>
<keyword evidence="1" id="KW-0812">Transmembrane</keyword>
<name>A0A9J5X9C9_SOLCO</name>
<gene>
    <name evidence="2" type="ORF">H5410_044312</name>
</gene>
<evidence type="ECO:0000313" key="3">
    <source>
        <dbReference type="Proteomes" id="UP000824120"/>
    </source>
</evidence>
<dbReference type="OrthoDB" id="591557at2759"/>
<feature type="transmembrane region" description="Helical" evidence="1">
    <location>
        <begin position="77"/>
        <end position="94"/>
    </location>
</feature>
<sequence>MAADTDLHMMPYHIVPPSYGLGFLKAVNKIAQKEAIITIDIFRLGYASTSDDYKILKIDQTARNEILVLKSGCWRKLINILLAFTLCYLIWTLWHSYMDHFIGLGKDTFKLWVMKDYRCQVHTMAAVILDLPSQDTGQTVLNAPES</sequence>
<comment type="caution">
    <text evidence="2">The sequence shown here is derived from an EMBL/GenBank/DDBJ whole genome shotgun (WGS) entry which is preliminary data.</text>
</comment>
<organism evidence="2 3">
    <name type="scientific">Solanum commersonii</name>
    <name type="common">Commerson's wild potato</name>
    <name type="synonym">Commerson's nightshade</name>
    <dbReference type="NCBI Taxonomy" id="4109"/>
    <lineage>
        <taxon>Eukaryota</taxon>
        <taxon>Viridiplantae</taxon>
        <taxon>Streptophyta</taxon>
        <taxon>Embryophyta</taxon>
        <taxon>Tracheophyta</taxon>
        <taxon>Spermatophyta</taxon>
        <taxon>Magnoliopsida</taxon>
        <taxon>eudicotyledons</taxon>
        <taxon>Gunneridae</taxon>
        <taxon>Pentapetalae</taxon>
        <taxon>asterids</taxon>
        <taxon>lamiids</taxon>
        <taxon>Solanales</taxon>
        <taxon>Solanaceae</taxon>
        <taxon>Solanoideae</taxon>
        <taxon>Solaneae</taxon>
        <taxon>Solanum</taxon>
    </lineage>
</organism>